<name>A0ACC0ZCA4_9ROSI</name>
<dbReference type="Proteomes" id="UP001163603">
    <property type="component" value="Chromosome 2"/>
</dbReference>
<organism evidence="1 2">
    <name type="scientific">Pistacia integerrima</name>
    <dbReference type="NCBI Taxonomy" id="434235"/>
    <lineage>
        <taxon>Eukaryota</taxon>
        <taxon>Viridiplantae</taxon>
        <taxon>Streptophyta</taxon>
        <taxon>Embryophyta</taxon>
        <taxon>Tracheophyta</taxon>
        <taxon>Spermatophyta</taxon>
        <taxon>Magnoliopsida</taxon>
        <taxon>eudicotyledons</taxon>
        <taxon>Gunneridae</taxon>
        <taxon>Pentapetalae</taxon>
        <taxon>rosids</taxon>
        <taxon>malvids</taxon>
        <taxon>Sapindales</taxon>
        <taxon>Anacardiaceae</taxon>
        <taxon>Pistacia</taxon>
    </lineage>
</organism>
<accession>A0ACC0ZCA4</accession>
<comment type="caution">
    <text evidence="1">The sequence shown here is derived from an EMBL/GenBank/DDBJ whole genome shotgun (WGS) entry which is preliminary data.</text>
</comment>
<dbReference type="EMBL" id="CM047737">
    <property type="protein sequence ID" value="KAJ0048823.1"/>
    <property type="molecule type" value="Genomic_DNA"/>
</dbReference>
<reference evidence="2" key="1">
    <citation type="journal article" date="2023" name="G3 (Bethesda)">
        <title>Genome assembly and association tests identify interacting loci associated with vigor, precocity, and sex in interspecific pistachio rootstocks.</title>
        <authorList>
            <person name="Palmer W."/>
            <person name="Jacygrad E."/>
            <person name="Sagayaradj S."/>
            <person name="Cavanaugh K."/>
            <person name="Han R."/>
            <person name="Bertier L."/>
            <person name="Beede B."/>
            <person name="Kafkas S."/>
            <person name="Golino D."/>
            <person name="Preece J."/>
            <person name="Michelmore R."/>
        </authorList>
    </citation>
    <scope>NUCLEOTIDE SEQUENCE [LARGE SCALE GENOMIC DNA]</scope>
</reference>
<proteinExistence type="predicted"/>
<sequence>MQIQTISRETIKPFSPTPDHLRKYKLSVLDQLCPEVHFPIILFYSSPGKDTAETSRHLKNSLSKILTLYYPFAGRVKDDYTVDCNDNGALFIETKVSSQMSDILKRPEKDVIKQLLPYKIHEKIIGDPVNLSVQVNYFACGGIAIGVGFNHRVADATAAANFVKNWAKVANPSNNEEIKNVIFDCTSFFPPQDLVELRKSSLFQGQYASTDPNVISKRFTFEAAKIAALKEEIGKIADSVDRPSRFEAVSAVMLNAITAMTKDPAQFVGFIPVNLRNRMKPEIPGDCMGCVSQMTMANWSNMETGVGSNSIAGDLHEAIKMMDDNFVREFHASGGYMNFVKSLPVEEMAKNNIKMKSFVITSWCRLPWYETDFGWGKPLWMWVSSAARNENIAILTDNIDGDGIDAWVGLSKEDMIKFDQDPGIKAYASFEPTKI</sequence>
<protein>
    <submittedName>
        <fullName evidence="1">Uncharacterized protein</fullName>
    </submittedName>
</protein>
<keyword evidence="2" id="KW-1185">Reference proteome</keyword>
<evidence type="ECO:0000313" key="1">
    <source>
        <dbReference type="EMBL" id="KAJ0048823.1"/>
    </source>
</evidence>
<evidence type="ECO:0000313" key="2">
    <source>
        <dbReference type="Proteomes" id="UP001163603"/>
    </source>
</evidence>
<gene>
    <name evidence="1" type="ORF">Pint_15642</name>
</gene>